<evidence type="ECO:0000259" key="2">
    <source>
        <dbReference type="Pfam" id="PF01058"/>
    </source>
</evidence>
<dbReference type="InterPro" id="IPR051349">
    <property type="entry name" value="Hydrogenase_assoc-protein"/>
</dbReference>
<dbReference type="PANTHER" id="PTHR42845">
    <property type="entry name" value="COENZYME F420-REDUCING HYDROGENASE, GAMMA SUBUNIT"/>
    <property type="match status" value="1"/>
</dbReference>
<dbReference type="PANTHER" id="PTHR42845:SF1">
    <property type="entry name" value="HYDROGENASE SMALL SUBUNIT"/>
    <property type="match status" value="1"/>
</dbReference>
<gene>
    <name evidence="3" type="primary">hydD</name>
    <name evidence="3" type="ORF">XU08_C0003G0027</name>
</gene>
<dbReference type="EMBL" id="LDXK01000003">
    <property type="protein sequence ID" value="KRT67355.1"/>
    <property type="molecule type" value="Genomic_DNA"/>
</dbReference>
<dbReference type="AlphaFoldDB" id="A0A0T5ZX53"/>
<organism evidence="3 4">
    <name type="scientific">candidate division WWE3 bacterium CSP1-7</name>
    <dbReference type="NCBI Taxonomy" id="1576480"/>
    <lineage>
        <taxon>Bacteria</taxon>
        <taxon>Katanobacteria</taxon>
    </lineage>
</organism>
<protein>
    <submittedName>
        <fullName evidence="3">Hydrogenase/sulfur reductase subunit delta</fullName>
    </submittedName>
</protein>
<evidence type="ECO:0000256" key="1">
    <source>
        <dbReference type="ARBA" id="ARBA00023002"/>
    </source>
</evidence>
<sequence length="175" mass="19677">MIKETQPKKIRIGWFSFSCCEDNTVVMTEVMNDHWQEWKKLFDFRHARVLKSVNTLDEMDIAFVEGAIASDKQAQELKEIRRLSKKLVAVGACAVMGMPSAQRNYFNENQQKQVEFLLARFSALPKVLKVSEVVPIDAEIPGCPMDPNDFLNKVNALVAEFQVDSASPPLAGGKS</sequence>
<dbReference type="InterPro" id="IPR037024">
    <property type="entry name" value="NiFe_Hase_small_N_sf"/>
</dbReference>
<dbReference type="InterPro" id="IPR006137">
    <property type="entry name" value="NADH_UbQ_OxRdtase-like_20kDa"/>
</dbReference>
<dbReference type="Gene3D" id="3.40.50.700">
    <property type="entry name" value="NADH:ubiquinone oxidoreductase-like, 20kDa subunit"/>
    <property type="match status" value="1"/>
</dbReference>
<evidence type="ECO:0000313" key="4">
    <source>
        <dbReference type="Proteomes" id="UP000051297"/>
    </source>
</evidence>
<keyword evidence="1" id="KW-0560">Oxidoreductase</keyword>
<evidence type="ECO:0000313" key="3">
    <source>
        <dbReference type="EMBL" id="KRT67355.1"/>
    </source>
</evidence>
<dbReference type="SUPFAM" id="SSF56770">
    <property type="entry name" value="HydA/Nqo6-like"/>
    <property type="match status" value="1"/>
</dbReference>
<proteinExistence type="predicted"/>
<dbReference type="GO" id="GO:0016491">
    <property type="term" value="F:oxidoreductase activity"/>
    <property type="evidence" value="ECO:0007669"/>
    <property type="project" value="UniProtKB-KW"/>
</dbReference>
<feature type="domain" description="NADH:ubiquinone oxidoreductase-like 20kDa subunit" evidence="2">
    <location>
        <begin position="24"/>
        <end position="156"/>
    </location>
</feature>
<name>A0A0T5ZX53_UNCKA</name>
<accession>A0A0T5ZX53</accession>
<dbReference type="Pfam" id="PF01058">
    <property type="entry name" value="Oxidored_q6"/>
    <property type="match status" value="1"/>
</dbReference>
<dbReference type="GO" id="GO:0051536">
    <property type="term" value="F:iron-sulfur cluster binding"/>
    <property type="evidence" value="ECO:0007669"/>
    <property type="project" value="InterPro"/>
</dbReference>
<dbReference type="STRING" id="1576480.XU08_C0003G0027"/>
<comment type="caution">
    <text evidence="3">The sequence shown here is derived from an EMBL/GenBank/DDBJ whole genome shotgun (WGS) entry which is preliminary data.</text>
</comment>
<reference evidence="3 4" key="1">
    <citation type="submission" date="2015-05" db="EMBL/GenBank/DDBJ databases">
        <title>Critical biogeochemical functions in the subsurface are associated with bacteria from new phyla and little studied lineages.</title>
        <authorList>
            <person name="Hug L.A."/>
            <person name="Thomas B.C."/>
            <person name="Sharon I."/>
            <person name="Brown C.T."/>
            <person name="Sharma R."/>
            <person name="Hettich R.L."/>
            <person name="Wilkins M.J."/>
            <person name="Williams K.H."/>
            <person name="Singh A."/>
            <person name="Banfield J.F."/>
        </authorList>
    </citation>
    <scope>NUCLEOTIDE SEQUENCE [LARGE SCALE GENOMIC DNA]</scope>
    <source>
        <strain evidence="3">CSP1-7</strain>
    </source>
</reference>
<dbReference type="Proteomes" id="UP000051297">
    <property type="component" value="Unassembled WGS sequence"/>
</dbReference>